<evidence type="ECO:0008006" key="3">
    <source>
        <dbReference type="Google" id="ProtNLM"/>
    </source>
</evidence>
<comment type="caution">
    <text evidence="1">The sequence shown here is derived from an EMBL/GenBank/DDBJ whole genome shotgun (WGS) entry which is preliminary data.</text>
</comment>
<sequence length="192" mass="21452">MNKLKYSLNWCDKTSARNKKLDKDLVADILTLSAIAAPSATADESDHWRAERRARTAQTTPAICCYFQIALASLTSEDFKMPKSNSSSSSANDEVKEELRSVAEAAANEFATPDKQEARAFLRERFLRVITGIVGKPAKFHLYENTSVTAEFRGCDIDFLELYVRNLTTPLGTIPEAVLRTNDVILLEMEKV</sequence>
<dbReference type="PANTHER" id="PTHR14679:SF1">
    <property type="entry name" value="GEM-ASSOCIATED PROTEIN 7"/>
    <property type="match status" value="1"/>
</dbReference>
<proteinExistence type="predicted"/>
<name>A0A232FJ15_9HYME</name>
<dbReference type="GO" id="GO:0034719">
    <property type="term" value="C:SMN-Sm protein complex"/>
    <property type="evidence" value="ECO:0007669"/>
    <property type="project" value="InterPro"/>
</dbReference>
<reference evidence="1 2" key="1">
    <citation type="journal article" date="2017" name="Curr. Biol.">
        <title>The Evolution of Venom by Co-option of Single-Copy Genes.</title>
        <authorList>
            <person name="Martinson E.O."/>
            <person name="Mrinalini"/>
            <person name="Kelkar Y.D."/>
            <person name="Chang C.H."/>
            <person name="Werren J.H."/>
        </authorList>
    </citation>
    <scope>NUCLEOTIDE SEQUENCE [LARGE SCALE GENOMIC DNA]</scope>
    <source>
        <strain evidence="1 2">Alberta</strain>
        <tissue evidence="1">Whole body</tissue>
    </source>
</reference>
<evidence type="ECO:0000313" key="2">
    <source>
        <dbReference type="Proteomes" id="UP000215335"/>
    </source>
</evidence>
<dbReference type="Proteomes" id="UP000215335">
    <property type="component" value="Unassembled WGS sequence"/>
</dbReference>
<keyword evidence="2" id="KW-1185">Reference proteome</keyword>
<accession>A0A232FJ15</accession>
<organism evidence="1 2">
    <name type="scientific">Trichomalopsis sarcophagae</name>
    <dbReference type="NCBI Taxonomy" id="543379"/>
    <lineage>
        <taxon>Eukaryota</taxon>
        <taxon>Metazoa</taxon>
        <taxon>Ecdysozoa</taxon>
        <taxon>Arthropoda</taxon>
        <taxon>Hexapoda</taxon>
        <taxon>Insecta</taxon>
        <taxon>Pterygota</taxon>
        <taxon>Neoptera</taxon>
        <taxon>Endopterygota</taxon>
        <taxon>Hymenoptera</taxon>
        <taxon>Apocrita</taxon>
        <taxon>Proctotrupomorpha</taxon>
        <taxon>Chalcidoidea</taxon>
        <taxon>Pteromalidae</taxon>
        <taxon>Pteromalinae</taxon>
        <taxon>Trichomalopsis</taxon>
    </lineage>
</organism>
<gene>
    <name evidence="1" type="ORF">TSAR_013493</name>
</gene>
<dbReference type="STRING" id="543379.A0A232FJ15"/>
<dbReference type="OrthoDB" id="70763at2759"/>
<dbReference type="Pfam" id="PF11095">
    <property type="entry name" value="Gemin7"/>
    <property type="match status" value="1"/>
</dbReference>
<protein>
    <recommendedName>
        <fullName evidence="3">Gem-associated protein 7</fullName>
    </recommendedName>
</protein>
<dbReference type="CDD" id="cd11677">
    <property type="entry name" value="Gemin7"/>
    <property type="match status" value="1"/>
</dbReference>
<dbReference type="Gene3D" id="2.30.30.100">
    <property type="match status" value="1"/>
</dbReference>
<dbReference type="InterPro" id="IPR020338">
    <property type="entry name" value="SMN_gemin7"/>
</dbReference>
<dbReference type="AlphaFoldDB" id="A0A232FJ15"/>
<dbReference type="PANTHER" id="PTHR14679">
    <property type="entry name" value="GEM-ASSOCIATED PROTEIN 7"/>
    <property type="match status" value="1"/>
</dbReference>
<evidence type="ECO:0000313" key="1">
    <source>
        <dbReference type="EMBL" id="OXU30469.1"/>
    </source>
</evidence>
<dbReference type="GO" id="GO:0000387">
    <property type="term" value="P:spliceosomal snRNP assembly"/>
    <property type="evidence" value="ECO:0007669"/>
    <property type="project" value="TreeGrafter"/>
</dbReference>
<dbReference type="EMBL" id="NNAY01000156">
    <property type="protein sequence ID" value="OXU30469.1"/>
    <property type="molecule type" value="Genomic_DNA"/>
</dbReference>